<protein>
    <submittedName>
        <fullName evidence="1">Uncharacterized protein</fullName>
    </submittedName>
</protein>
<comment type="caution">
    <text evidence="1">The sequence shown here is derived from an EMBL/GenBank/DDBJ whole genome shotgun (WGS) entry which is preliminary data.</text>
</comment>
<gene>
    <name evidence="1" type="ORF">TNCV_1572561</name>
</gene>
<evidence type="ECO:0000313" key="2">
    <source>
        <dbReference type="Proteomes" id="UP000887159"/>
    </source>
</evidence>
<reference evidence="1" key="1">
    <citation type="submission" date="2020-08" db="EMBL/GenBank/DDBJ databases">
        <title>Multicomponent nature underlies the extraordinary mechanical properties of spider dragline silk.</title>
        <authorList>
            <person name="Kono N."/>
            <person name="Nakamura H."/>
            <person name="Mori M."/>
            <person name="Yoshida Y."/>
            <person name="Ohtoshi R."/>
            <person name="Malay A.D."/>
            <person name="Moran D.A.P."/>
            <person name="Tomita M."/>
            <person name="Numata K."/>
            <person name="Arakawa K."/>
        </authorList>
    </citation>
    <scope>NUCLEOTIDE SEQUENCE</scope>
</reference>
<dbReference type="AlphaFoldDB" id="A0A8X6SPQ7"/>
<dbReference type="Proteomes" id="UP000887159">
    <property type="component" value="Unassembled WGS sequence"/>
</dbReference>
<accession>A0A8X6SPQ7</accession>
<sequence>MNKIRKTPARLDCPIVLSKEFIAVGDDNVCTARIRADKEILVFVRSSKNIIDADSDECSSCSHVIQNEEHFEKHAQLFRRTFQW</sequence>
<proteinExistence type="predicted"/>
<dbReference type="EMBL" id="BMAU01021334">
    <property type="protein sequence ID" value="GFY15445.1"/>
    <property type="molecule type" value="Genomic_DNA"/>
</dbReference>
<evidence type="ECO:0000313" key="1">
    <source>
        <dbReference type="EMBL" id="GFY15445.1"/>
    </source>
</evidence>
<keyword evidence="2" id="KW-1185">Reference proteome</keyword>
<name>A0A8X6SPQ7_TRICX</name>
<organism evidence="1 2">
    <name type="scientific">Trichonephila clavipes</name>
    <name type="common">Golden silk orbweaver</name>
    <name type="synonym">Nephila clavipes</name>
    <dbReference type="NCBI Taxonomy" id="2585209"/>
    <lineage>
        <taxon>Eukaryota</taxon>
        <taxon>Metazoa</taxon>
        <taxon>Ecdysozoa</taxon>
        <taxon>Arthropoda</taxon>
        <taxon>Chelicerata</taxon>
        <taxon>Arachnida</taxon>
        <taxon>Araneae</taxon>
        <taxon>Araneomorphae</taxon>
        <taxon>Entelegynae</taxon>
        <taxon>Araneoidea</taxon>
        <taxon>Nephilidae</taxon>
        <taxon>Trichonephila</taxon>
    </lineage>
</organism>